<name>A0A1F7GJV0_9BACT</name>
<sequence>MNIAITGGHITPALAVIEELQKINGVTITVIGRRKALDSENTESFEFEQVMKKNLRFINLKTGRVTRTVSLQSIYNLFLFPVGFVSSLFILKKIRPHVVLSFGGYIALPVSLIAYLLHIPVFTHEQTIRTGFANKIISRFCKKVFISYEESADDFPRQKVLISGNPVRSEILMVKKKLFSTPARPIIYITGGSLGSHSVNVHIEVILDALLKQFMVIHQVGNVAQYGDWERMSKRKSEYYFPVKHIMDDEIGWVYSVADIVVGRCGANTVTELIVCNLPAVLIPLPWSSRGEQREGADFLQQSGVAQVFEQDRDSTELLKTIQSVYENRSKYKKMYEQLIPQRTRILSASKKIADEITAV</sequence>
<dbReference type="AlphaFoldDB" id="A0A1F7GJV0"/>
<dbReference type="Gene3D" id="3.40.50.2000">
    <property type="entry name" value="Glycogen Phosphorylase B"/>
    <property type="match status" value="2"/>
</dbReference>
<dbReference type="Pfam" id="PF03033">
    <property type="entry name" value="Glyco_transf_28"/>
    <property type="match status" value="1"/>
</dbReference>
<dbReference type="Proteomes" id="UP000176850">
    <property type="component" value="Unassembled WGS sequence"/>
</dbReference>
<proteinExistence type="predicted"/>
<evidence type="ECO:0000313" key="6">
    <source>
        <dbReference type="EMBL" id="OGK19300.1"/>
    </source>
</evidence>
<dbReference type="InterPro" id="IPR007235">
    <property type="entry name" value="Glyco_trans_28_C"/>
</dbReference>
<evidence type="ECO:0000256" key="2">
    <source>
        <dbReference type="ARBA" id="ARBA00022679"/>
    </source>
</evidence>
<feature type="domain" description="Glycosyltransferase family 28 N-terminal" evidence="4">
    <location>
        <begin position="6"/>
        <end position="146"/>
    </location>
</feature>
<evidence type="ECO:0000259" key="5">
    <source>
        <dbReference type="Pfam" id="PF04101"/>
    </source>
</evidence>
<dbReference type="SUPFAM" id="SSF53756">
    <property type="entry name" value="UDP-Glycosyltransferase/glycogen phosphorylase"/>
    <property type="match status" value="1"/>
</dbReference>
<keyword evidence="1" id="KW-0328">Glycosyltransferase</keyword>
<dbReference type="Pfam" id="PF04101">
    <property type="entry name" value="Glyco_tran_28_C"/>
    <property type="match status" value="1"/>
</dbReference>
<evidence type="ECO:0008006" key="8">
    <source>
        <dbReference type="Google" id="ProtNLM"/>
    </source>
</evidence>
<feature type="transmembrane region" description="Helical" evidence="3">
    <location>
        <begin position="98"/>
        <end position="117"/>
    </location>
</feature>
<keyword evidence="3" id="KW-1133">Transmembrane helix</keyword>
<feature type="transmembrane region" description="Helical" evidence="3">
    <location>
        <begin position="73"/>
        <end position="91"/>
    </location>
</feature>
<evidence type="ECO:0000256" key="3">
    <source>
        <dbReference type="SAM" id="Phobius"/>
    </source>
</evidence>
<keyword evidence="3" id="KW-0472">Membrane</keyword>
<dbReference type="CDD" id="cd03785">
    <property type="entry name" value="GT28_MurG"/>
    <property type="match status" value="1"/>
</dbReference>
<protein>
    <recommendedName>
        <fullName evidence="8">UDP-N-acetylglucosamine--N-acetylmuramyl-(pentapeptide) pyrophosphoryl-undecaprenol N-acetylglucosamine transferase</fullName>
    </recommendedName>
</protein>
<gene>
    <name evidence="6" type="ORF">A2799_00530</name>
</gene>
<evidence type="ECO:0000313" key="7">
    <source>
        <dbReference type="Proteomes" id="UP000176850"/>
    </source>
</evidence>
<dbReference type="GO" id="GO:0005975">
    <property type="term" value="P:carbohydrate metabolic process"/>
    <property type="evidence" value="ECO:0007669"/>
    <property type="project" value="InterPro"/>
</dbReference>
<keyword evidence="3" id="KW-0812">Transmembrane</keyword>
<dbReference type="GO" id="GO:1901137">
    <property type="term" value="P:carbohydrate derivative biosynthetic process"/>
    <property type="evidence" value="ECO:0007669"/>
    <property type="project" value="UniProtKB-ARBA"/>
</dbReference>
<dbReference type="PANTHER" id="PTHR21015:SF22">
    <property type="entry name" value="GLYCOSYLTRANSFERASE"/>
    <property type="match status" value="1"/>
</dbReference>
<organism evidence="6 7">
    <name type="scientific">Candidatus Roizmanbacteria bacterium RIFCSPHIGHO2_01_FULL_39_24</name>
    <dbReference type="NCBI Taxonomy" id="1802032"/>
    <lineage>
        <taxon>Bacteria</taxon>
        <taxon>Candidatus Roizmaniibacteriota</taxon>
    </lineage>
</organism>
<evidence type="ECO:0000256" key="1">
    <source>
        <dbReference type="ARBA" id="ARBA00022676"/>
    </source>
</evidence>
<feature type="domain" description="Glycosyl transferase family 28 C-terminal" evidence="5">
    <location>
        <begin position="186"/>
        <end position="342"/>
    </location>
</feature>
<dbReference type="EMBL" id="MFZH01000013">
    <property type="protein sequence ID" value="OGK19300.1"/>
    <property type="molecule type" value="Genomic_DNA"/>
</dbReference>
<dbReference type="InterPro" id="IPR004276">
    <property type="entry name" value="GlycoTrans_28_N"/>
</dbReference>
<evidence type="ECO:0000259" key="4">
    <source>
        <dbReference type="Pfam" id="PF03033"/>
    </source>
</evidence>
<dbReference type="PANTHER" id="PTHR21015">
    <property type="entry name" value="UDP-N-ACETYLGLUCOSAMINE--N-ACETYLMURAMYL-(PENTAPEPTIDE) PYROPHOSPHORYL-UNDECAPRENOL N-ACETYLGLUCOSAMINE TRANSFERASE 1"/>
    <property type="match status" value="1"/>
</dbReference>
<comment type="caution">
    <text evidence="6">The sequence shown here is derived from an EMBL/GenBank/DDBJ whole genome shotgun (WGS) entry which is preliminary data.</text>
</comment>
<keyword evidence="2" id="KW-0808">Transferase</keyword>
<dbReference type="GO" id="GO:0016758">
    <property type="term" value="F:hexosyltransferase activity"/>
    <property type="evidence" value="ECO:0007669"/>
    <property type="project" value="InterPro"/>
</dbReference>
<reference evidence="6 7" key="1">
    <citation type="journal article" date="2016" name="Nat. Commun.">
        <title>Thousands of microbial genomes shed light on interconnected biogeochemical processes in an aquifer system.</title>
        <authorList>
            <person name="Anantharaman K."/>
            <person name="Brown C.T."/>
            <person name="Hug L.A."/>
            <person name="Sharon I."/>
            <person name="Castelle C.J."/>
            <person name="Probst A.J."/>
            <person name="Thomas B.C."/>
            <person name="Singh A."/>
            <person name="Wilkins M.J."/>
            <person name="Karaoz U."/>
            <person name="Brodie E.L."/>
            <person name="Williams K.H."/>
            <person name="Hubbard S.S."/>
            <person name="Banfield J.F."/>
        </authorList>
    </citation>
    <scope>NUCLEOTIDE SEQUENCE [LARGE SCALE GENOMIC DNA]</scope>
</reference>
<accession>A0A1F7GJV0</accession>